<name>A0A914R7T3_9BILA</name>
<feature type="compositionally biased region" description="Basic residues" evidence="1">
    <location>
        <begin position="203"/>
        <end position="213"/>
    </location>
</feature>
<dbReference type="Proteomes" id="UP000887578">
    <property type="component" value="Unplaced"/>
</dbReference>
<feature type="compositionally biased region" description="Low complexity" evidence="1">
    <location>
        <begin position="174"/>
        <end position="193"/>
    </location>
</feature>
<keyword evidence="2" id="KW-0472">Membrane</keyword>
<keyword evidence="2" id="KW-0812">Transmembrane</keyword>
<accession>A0A914R7T3</accession>
<protein>
    <submittedName>
        <fullName evidence="4">Uncharacterized protein</fullName>
    </submittedName>
</protein>
<feature type="transmembrane region" description="Helical" evidence="2">
    <location>
        <begin position="259"/>
        <end position="284"/>
    </location>
</feature>
<evidence type="ECO:0000313" key="4">
    <source>
        <dbReference type="WBParaSite" id="PDA_v2.g765.t1"/>
    </source>
</evidence>
<dbReference type="WBParaSite" id="PDA_v2.g765.t1">
    <property type="protein sequence ID" value="PDA_v2.g765.t1"/>
    <property type="gene ID" value="PDA_v2.g765"/>
</dbReference>
<reference evidence="4" key="1">
    <citation type="submission" date="2022-11" db="UniProtKB">
        <authorList>
            <consortium name="WormBaseParasite"/>
        </authorList>
    </citation>
    <scope>IDENTIFICATION</scope>
</reference>
<evidence type="ECO:0000256" key="1">
    <source>
        <dbReference type="SAM" id="MobiDB-lite"/>
    </source>
</evidence>
<evidence type="ECO:0000256" key="2">
    <source>
        <dbReference type="SAM" id="Phobius"/>
    </source>
</evidence>
<keyword evidence="3" id="KW-1185">Reference proteome</keyword>
<feature type="compositionally biased region" description="Basic and acidic residues" evidence="1">
    <location>
        <begin position="218"/>
        <end position="231"/>
    </location>
</feature>
<organism evidence="3 4">
    <name type="scientific">Panagrolaimus davidi</name>
    <dbReference type="NCBI Taxonomy" id="227884"/>
    <lineage>
        <taxon>Eukaryota</taxon>
        <taxon>Metazoa</taxon>
        <taxon>Ecdysozoa</taxon>
        <taxon>Nematoda</taxon>
        <taxon>Chromadorea</taxon>
        <taxon>Rhabditida</taxon>
        <taxon>Tylenchina</taxon>
        <taxon>Panagrolaimomorpha</taxon>
        <taxon>Panagrolaimoidea</taxon>
        <taxon>Panagrolaimidae</taxon>
        <taxon>Panagrolaimus</taxon>
    </lineage>
</organism>
<dbReference type="AlphaFoldDB" id="A0A914R7T3"/>
<sequence length="300" mass="33932">MGWNQTIDGYYFLRGTAATDFIVSDNYEGKKESQSWNKSFKTSTFPTFNEDHNDLKKRWKKENTLNTINKSTLSLHIAAYENPIASDLFGNENITRLKREKFGSIKKLCFTDSLKSRNPFEFPRQQNGYEPLGGNEFYTAPDHTPVPPSEPGRGYFEPPSKEPVLPPPSAAPESSQKSQNGSGSQSQKGSCQSTDLRDEESKRKKSKVTRRLQNKQGSADEKKALLNREAEKDEETTRLALRLQRFQLQQQKKAKSTKICIFIASAVLIIVGLILTALILSIFFTECFGYCKNLSGNKSY</sequence>
<proteinExistence type="predicted"/>
<feature type="region of interest" description="Disordered" evidence="1">
    <location>
        <begin position="117"/>
        <end position="231"/>
    </location>
</feature>
<evidence type="ECO:0000313" key="3">
    <source>
        <dbReference type="Proteomes" id="UP000887578"/>
    </source>
</evidence>
<keyword evidence="2" id="KW-1133">Transmembrane helix</keyword>